<gene>
    <name evidence="3" type="ORF">HHI36_010997</name>
</gene>
<dbReference type="EMBL" id="JABFTP020000001">
    <property type="protein sequence ID" value="KAL3266846.1"/>
    <property type="molecule type" value="Genomic_DNA"/>
</dbReference>
<keyword evidence="2" id="KW-0472">Membrane</keyword>
<feature type="compositionally biased region" description="Low complexity" evidence="1">
    <location>
        <begin position="221"/>
        <end position="243"/>
    </location>
</feature>
<sequence length="642" mass="72915">MDNNTERPPNVNPLQAVIRFGDSNEATQKPKSHVKIRDPFDALQEAEKKQKSPEQIKQTSVFPDLKALLKKGGTFSLSEILQQKNLSLAELLTGSVKAISALTEAPATKETTKAVSSDGMKYQRMPPSERKRITNRVYEQSEESTESISSKEMLEAQRKRLNLLNGHKDNRLYLGITHNYEIVTEPITEKRIFIPSHPKHHSTVSFKPIMIQNTQRTPVITSTQTSSTKTLQKNENNSSESSNTVFPPFKRLPITSAKLITKITENMPVNKQQIYTIPPQAIKITIEDILKRYHPEPSTTNDEPLKITLDLNGSKKYVQPNHSVGNSNVSNEIPTEKLRIITAREELLEMLKDPTYKDRLSRILEKRNMTMQELVEQRERGSSQLHLADIFHNKTKEPEPSEEPFVGVIKGGYRAGLRQKKSRNLGEKEAKTADAKVSGNEAKLLSILQTTVEKYPTIMPTLGETTPDYGTNLNKSLDYGAILPFWKQFHPEIFHQLYQNGATNTLDDFDQNLIVDNGLSEVMNEKFGVDSQPKNYYLNEETFFDIPTGVKSALLASFAIVGLSLFMFLTILMIFKWTKKNKNKINYIGSLSGNKLKSPILEMPHKSALRTFMCETLGRKTNVCKTRLQSMSDVWDERKQKF</sequence>
<keyword evidence="4" id="KW-1185">Reference proteome</keyword>
<protein>
    <submittedName>
        <fullName evidence="3">Uncharacterized protein</fullName>
    </submittedName>
</protein>
<feature type="region of interest" description="Disordered" evidence="1">
    <location>
        <begin position="1"/>
        <end position="57"/>
    </location>
</feature>
<feature type="transmembrane region" description="Helical" evidence="2">
    <location>
        <begin position="553"/>
        <end position="575"/>
    </location>
</feature>
<dbReference type="AlphaFoldDB" id="A0ABD2ML57"/>
<keyword evidence="2" id="KW-1133">Transmembrane helix</keyword>
<comment type="caution">
    <text evidence="3">The sequence shown here is derived from an EMBL/GenBank/DDBJ whole genome shotgun (WGS) entry which is preliminary data.</text>
</comment>
<dbReference type="Proteomes" id="UP001516400">
    <property type="component" value="Unassembled WGS sequence"/>
</dbReference>
<feature type="region of interest" description="Disordered" evidence="1">
    <location>
        <begin position="110"/>
        <end position="129"/>
    </location>
</feature>
<evidence type="ECO:0000313" key="3">
    <source>
        <dbReference type="EMBL" id="KAL3266846.1"/>
    </source>
</evidence>
<evidence type="ECO:0000313" key="4">
    <source>
        <dbReference type="Proteomes" id="UP001516400"/>
    </source>
</evidence>
<reference evidence="3 4" key="1">
    <citation type="journal article" date="2021" name="BMC Biol.">
        <title>Horizontally acquired antibacterial genes associated with adaptive radiation of ladybird beetles.</title>
        <authorList>
            <person name="Li H.S."/>
            <person name="Tang X.F."/>
            <person name="Huang Y.H."/>
            <person name="Xu Z.Y."/>
            <person name="Chen M.L."/>
            <person name="Du X.Y."/>
            <person name="Qiu B.Y."/>
            <person name="Chen P.T."/>
            <person name="Zhang W."/>
            <person name="Slipinski A."/>
            <person name="Escalona H.E."/>
            <person name="Waterhouse R.M."/>
            <person name="Zwick A."/>
            <person name="Pang H."/>
        </authorList>
    </citation>
    <scope>NUCLEOTIDE SEQUENCE [LARGE SCALE GENOMIC DNA]</scope>
    <source>
        <strain evidence="3">SYSU2018</strain>
    </source>
</reference>
<keyword evidence="2" id="KW-0812">Transmembrane</keyword>
<name>A0ABD2ML57_9CUCU</name>
<evidence type="ECO:0000256" key="2">
    <source>
        <dbReference type="SAM" id="Phobius"/>
    </source>
</evidence>
<accession>A0ABD2ML57</accession>
<proteinExistence type="predicted"/>
<evidence type="ECO:0000256" key="1">
    <source>
        <dbReference type="SAM" id="MobiDB-lite"/>
    </source>
</evidence>
<organism evidence="3 4">
    <name type="scientific">Cryptolaemus montrouzieri</name>
    <dbReference type="NCBI Taxonomy" id="559131"/>
    <lineage>
        <taxon>Eukaryota</taxon>
        <taxon>Metazoa</taxon>
        <taxon>Ecdysozoa</taxon>
        <taxon>Arthropoda</taxon>
        <taxon>Hexapoda</taxon>
        <taxon>Insecta</taxon>
        <taxon>Pterygota</taxon>
        <taxon>Neoptera</taxon>
        <taxon>Endopterygota</taxon>
        <taxon>Coleoptera</taxon>
        <taxon>Polyphaga</taxon>
        <taxon>Cucujiformia</taxon>
        <taxon>Coccinelloidea</taxon>
        <taxon>Coccinellidae</taxon>
        <taxon>Scymninae</taxon>
        <taxon>Scymnini</taxon>
        <taxon>Cryptolaemus</taxon>
    </lineage>
</organism>
<feature type="compositionally biased region" description="Basic and acidic residues" evidence="1">
    <location>
        <begin position="35"/>
        <end position="54"/>
    </location>
</feature>
<feature type="region of interest" description="Disordered" evidence="1">
    <location>
        <begin position="215"/>
        <end position="247"/>
    </location>
</feature>